<comment type="caution">
    <text evidence="2">The sequence shown here is derived from an EMBL/GenBank/DDBJ whole genome shotgun (WGS) entry which is preliminary data.</text>
</comment>
<reference evidence="2" key="1">
    <citation type="submission" date="2019-08" db="EMBL/GenBank/DDBJ databases">
        <authorList>
            <person name="Kucharzyk K."/>
            <person name="Murdoch R.W."/>
            <person name="Higgins S."/>
            <person name="Loffler F."/>
        </authorList>
    </citation>
    <scope>NUCLEOTIDE SEQUENCE</scope>
</reference>
<evidence type="ECO:0000313" key="2">
    <source>
        <dbReference type="EMBL" id="MPL67223.1"/>
    </source>
</evidence>
<gene>
    <name evidence="2" type="ORF">SDC9_12914</name>
</gene>
<feature type="compositionally biased region" description="Basic and acidic residues" evidence="1">
    <location>
        <begin position="8"/>
        <end position="17"/>
    </location>
</feature>
<accession>A0A644TJZ3</accession>
<dbReference type="AlphaFoldDB" id="A0A644TJZ3"/>
<organism evidence="2">
    <name type="scientific">bioreactor metagenome</name>
    <dbReference type="NCBI Taxonomy" id="1076179"/>
    <lineage>
        <taxon>unclassified sequences</taxon>
        <taxon>metagenomes</taxon>
        <taxon>ecological metagenomes</taxon>
    </lineage>
</organism>
<proteinExistence type="predicted"/>
<feature type="compositionally biased region" description="Basic residues" evidence="1">
    <location>
        <begin position="20"/>
        <end position="33"/>
    </location>
</feature>
<evidence type="ECO:0000256" key="1">
    <source>
        <dbReference type="SAM" id="MobiDB-lite"/>
    </source>
</evidence>
<name>A0A644TJZ3_9ZZZZ</name>
<dbReference type="EMBL" id="VSSQ01000036">
    <property type="protein sequence ID" value="MPL67223.1"/>
    <property type="molecule type" value="Genomic_DNA"/>
</dbReference>
<protein>
    <submittedName>
        <fullName evidence="2">Uncharacterized protein</fullName>
    </submittedName>
</protein>
<sequence length="198" mass="20965">MRVQCIAEHGRGTDRPGRPPARHRIAPPAKRRAAPSGIGAGPDRKTFAVKRRAFVLFALLPLAACGGKNGEMQFYPIAGPIADADSSIVIAAKATNIDTSSGQLYFRLPTPKLKCEGTWSSVTPKVTSHERGLSLTIRDTGGKYKNATEDVGGVNRGEIYAVCEDGTRIQGSFIQGSGTKSGTGTATDTLGNSYKLLF</sequence>
<feature type="region of interest" description="Disordered" evidence="1">
    <location>
        <begin position="1"/>
        <end position="42"/>
    </location>
</feature>